<dbReference type="AlphaFoldDB" id="A0A2P6RZ20"/>
<dbReference type="Gramene" id="PRQ51678">
    <property type="protein sequence ID" value="PRQ51678"/>
    <property type="gene ID" value="RchiOBHm_Chr2g0147121"/>
</dbReference>
<reference evidence="1 2" key="1">
    <citation type="journal article" date="2018" name="Nat. Genet.">
        <title>The Rosa genome provides new insights in the design of modern roses.</title>
        <authorList>
            <person name="Bendahmane M."/>
        </authorList>
    </citation>
    <scope>NUCLEOTIDE SEQUENCE [LARGE SCALE GENOMIC DNA]</scope>
    <source>
        <strain evidence="2">cv. Old Blush</strain>
    </source>
</reference>
<protein>
    <submittedName>
        <fullName evidence="1">Uncharacterized protein</fullName>
    </submittedName>
</protein>
<name>A0A2P6RZ20_ROSCH</name>
<dbReference type="Proteomes" id="UP000238479">
    <property type="component" value="Chromosome 2"/>
</dbReference>
<comment type="caution">
    <text evidence="1">The sequence shown here is derived from an EMBL/GenBank/DDBJ whole genome shotgun (WGS) entry which is preliminary data.</text>
</comment>
<keyword evidence="2" id="KW-1185">Reference proteome</keyword>
<accession>A0A2P6RZ20</accession>
<evidence type="ECO:0000313" key="2">
    <source>
        <dbReference type="Proteomes" id="UP000238479"/>
    </source>
</evidence>
<sequence length="49" mass="5184">MIPIPNPPVAQSIDLSTTPSVSLSLEPSDSHPLPLILLVQTGKPLSLIR</sequence>
<evidence type="ECO:0000313" key="1">
    <source>
        <dbReference type="EMBL" id="PRQ51678.1"/>
    </source>
</evidence>
<organism evidence="1 2">
    <name type="scientific">Rosa chinensis</name>
    <name type="common">China rose</name>
    <dbReference type="NCBI Taxonomy" id="74649"/>
    <lineage>
        <taxon>Eukaryota</taxon>
        <taxon>Viridiplantae</taxon>
        <taxon>Streptophyta</taxon>
        <taxon>Embryophyta</taxon>
        <taxon>Tracheophyta</taxon>
        <taxon>Spermatophyta</taxon>
        <taxon>Magnoliopsida</taxon>
        <taxon>eudicotyledons</taxon>
        <taxon>Gunneridae</taxon>
        <taxon>Pentapetalae</taxon>
        <taxon>rosids</taxon>
        <taxon>fabids</taxon>
        <taxon>Rosales</taxon>
        <taxon>Rosaceae</taxon>
        <taxon>Rosoideae</taxon>
        <taxon>Rosoideae incertae sedis</taxon>
        <taxon>Rosa</taxon>
    </lineage>
</organism>
<gene>
    <name evidence="1" type="ORF">RchiOBHm_Chr2g0147121</name>
</gene>
<proteinExistence type="predicted"/>
<dbReference type="EMBL" id="PDCK01000040">
    <property type="protein sequence ID" value="PRQ51678.1"/>
    <property type="molecule type" value="Genomic_DNA"/>
</dbReference>